<organism evidence="2 3">
    <name type="scientific">Streptomyces hokutonensis</name>
    <dbReference type="NCBI Taxonomy" id="1306990"/>
    <lineage>
        <taxon>Bacteria</taxon>
        <taxon>Bacillati</taxon>
        <taxon>Actinomycetota</taxon>
        <taxon>Actinomycetes</taxon>
        <taxon>Kitasatosporales</taxon>
        <taxon>Streptomycetaceae</taxon>
        <taxon>Streptomyces</taxon>
    </lineage>
</organism>
<dbReference type="Pfam" id="PF19690">
    <property type="entry name" value="DUF6191"/>
    <property type="match status" value="1"/>
</dbReference>
<reference evidence="2 3" key="1">
    <citation type="submission" date="2024-10" db="EMBL/GenBank/DDBJ databases">
        <title>The Natural Products Discovery Center: Release of the First 8490 Sequenced Strains for Exploring Actinobacteria Biosynthetic Diversity.</title>
        <authorList>
            <person name="Kalkreuter E."/>
            <person name="Kautsar S.A."/>
            <person name="Yang D."/>
            <person name="Bader C.D."/>
            <person name="Teijaro C.N."/>
            <person name="Fluegel L."/>
            <person name="Davis C.M."/>
            <person name="Simpson J.R."/>
            <person name="Lauterbach L."/>
            <person name="Steele A.D."/>
            <person name="Gui C."/>
            <person name="Meng S."/>
            <person name="Li G."/>
            <person name="Viehrig K."/>
            <person name="Ye F."/>
            <person name="Su P."/>
            <person name="Kiefer A.F."/>
            <person name="Nichols A."/>
            <person name="Cepeda A.J."/>
            <person name="Yan W."/>
            <person name="Fan B."/>
            <person name="Jiang Y."/>
            <person name="Adhikari A."/>
            <person name="Zheng C.-J."/>
            <person name="Schuster L."/>
            <person name="Cowan T.M."/>
            <person name="Smanski M.J."/>
            <person name="Chevrette M.G."/>
            <person name="De Carvalho L.P.S."/>
            <person name="Shen B."/>
        </authorList>
    </citation>
    <scope>NUCLEOTIDE SEQUENCE [LARGE SCALE GENOMIC DNA]</scope>
    <source>
        <strain evidence="2 3">NPDC006488</strain>
    </source>
</reference>
<evidence type="ECO:0000256" key="1">
    <source>
        <dbReference type="SAM" id="MobiDB-lite"/>
    </source>
</evidence>
<evidence type="ECO:0000313" key="2">
    <source>
        <dbReference type="EMBL" id="MFE9600597.1"/>
    </source>
</evidence>
<gene>
    <name evidence="2" type="ORF">ACFYNQ_18745</name>
</gene>
<dbReference type="EMBL" id="JBIAHM010000006">
    <property type="protein sequence ID" value="MFE9600597.1"/>
    <property type="molecule type" value="Genomic_DNA"/>
</dbReference>
<comment type="caution">
    <text evidence="2">The sequence shown here is derived from an EMBL/GenBank/DDBJ whole genome shotgun (WGS) entry which is preliminary data.</text>
</comment>
<feature type="region of interest" description="Disordered" evidence="1">
    <location>
        <begin position="1"/>
        <end position="91"/>
    </location>
</feature>
<feature type="compositionally biased region" description="Basic and acidic residues" evidence="1">
    <location>
        <begin position="14"/>
        <end position="30"/>
    </location>
</feature>
<proteinExistence type="predicted"/>
<name>A0ABW6M520_9ACTN</name>
<feature type="compositionally biased region" description="Acidic residues" evidence="1">
    <location>
        <begin position="54"/>
        <end position="66"/>
    </location>
</feature>
<keyword evidence="3" id="KW-1185">Reference proteome</keyword>
<evidence type="ECO:0000313" key="3">
    <source>
        <dbReference type="Proteomes" id="UP001601303"/>
    </source>
</evidence>
<accession>A0ABW6M520</accession>
<dbReference type="RefSeq" id="WP_388107243.1">
    <property type="nucleotide sequence ID" value="NZ_JBIAHM010000006.1"/>
</dbReference>
<dbReference type="InterPro" id="IPR045684">
    <property type="entry name" value="DUF6191"/>
</dbReference>
<sequence length="91" mass="9731">MFNMFEELFSPGRKHTEDERNRLEMTRVDVADGDPGRGPIDLESGKVVVRLPEAEAEAEAEPEAGSEVDPGPSVGPSATTPEAPESGRPPT</sequence>
<protein>
    <submittedName>
        <fullName evidence="2">DUF6191 domain-containing protein</fullName>
    </submittedName>
</protein>
<dbReference type="Proteomes" id="UP001601303">
    <property type="component" value="Unassembled WGS sequence"/>
</dbReference>